<name>A0A975PF50_9MICC</name>
<evidence type="ECO:0000313" key="4">
    <source>
        <dbReference type="Proteomes" id="UP000680588"/>
    </source>
</evidence>
<keyword evidence="2" id="KW-0812">Transmembrane</keyword>
<feature type="region of interest" description="Disordered" evidence="1">
    <location>
        <begin position="82"/>
        <end position="129"/>
    </location>
</feature>
<dbReference type="Proteomes" id="UP000680588">
    <property type="component" value="Chromosome"/>
</dbReference>
<dbReference type="AlphaFoldDB" id="A0A975PF50"/>
<protein>
    <submittedName>
        <fullName evidence="3">Uncharacterized protein</fullName>
    </submittedName>
</protein>
<evidence type="ECO:0000256" key="1">
    <source>
        <dbReference type="SAM" id="MobiDB-lite"/>
    </source>
</evidence>
<gene>
    <name evidence="3" type="ORF">KG104_17660</name>
</gene>
<feature type="transmembrane region" description="Helical" evidence="2">
    <location>
        <begin position="49"/>
        <end position="74"/>
    </location>
</feature>
<dbReference type="KEGG" id="asun:KG104_17660"/>
<evidence type="ECO:0000313" key="3">
    <source>
        <dbReference type="EMBL" id="QWQ36228.1"/>
    </source>
</evidence>
<organism evidence="3 4">
    <name type="scientific">Arthrobacter sunyaminii</name>
    <dbReference type="NCBI Taxonomy" id="2816859"/>
    <lineage>
        <taxon>Bacteria</taxon>
        <taxon>Bacillati</taxon>
        <taxon>Actinomycetota</taxon>
        <taxon>Actinomycetes</taxon>
        <taxon>Micrococcales</taxon>
        <taxon>Micrococcaceae</taxon>
        <taxon>Arthrobacter</taxon>
    </lineage>
</organism>
<feature type="compositionally biased region" description="Pro residues" evidence="1">
    <location>
        <begin position="120"/>
        <end position="129"/>
    </location>
</feature>
<keyword evidence="2" id="KW-0472">Membrane</keyword>
<evidence type="ECO:0000256" key="2">
    <source>
        <dbReference type="SAM" id="Phobius"/>
    </source>
</evidence>
<accession>A0A975PF50</accession>
<keyword evidence="4" id="KW-1185">Reference proteome</keyword>
<reference evidence="3" key="1">
    <citation type="submission" date="2021-06" db="EMBL/GenBank/DDBJ databases">
        <title>Novel species in genus Arthrobacter.</title>
        <authorList>
            <person name="Zhang G."/>
        </authorList>
    </citation>
    <scope>NUCLEOTIDE SEQUENCE</scope>
    <source>
        <strain evidence="3">Zg-ZUI122</strain>
    </source>
</reference>
<dbReference type="EMBL" id="CP076456">
    <property type="protein sequence ID" value="QWQ36228.1"/>
    <property type="molecule type" value="Genomic_DNA"/>
</dbReference>
<feature type="transmembrane region" description="Helical" evidence="2">
    <location>
        <begin position="16"/>
        <end position="37"/>
    </location>
</feature>
<dbReference type="RefSeq" id="WP_207348176.1">
    <property type="nucleotide sequence ID" value="NZ_CP076456.1"/>
</dbReference>
<proteinExistence type="predicted"/>
<keyword evidence="2" id="KW-1133">Transmembrane helix</keyword>
<sequence length="129" mass="13485">MDQKLQNLFLSLPSRTAWIIIGSCAAYWLACLTGLLTPPLSAPPNLALYWFYAMLMLALASGLAAVALGGLLVIRGRRGTVVSGAAQPGSGVPDREDRDQLAGLGRMLDGPENLRASESPAPPVKDPGG</sequence>